<reference evidence="2" key="1">
    <citation type="submission" date="2014-12" db="EMBL/GenBank/DDBJ databases">
        <title>Insight into the proteome of Arion vulgaris.</title>
        <authorList>
            <person name="Aradska J."/>
            <person name="Bulat T."/>
            <person name="Smidak R."/>
            <person name="Sarate P."/>
            <person name="Gangsoo J."/>
            <person name="Sialana F."/>
            <person name="Bilban M."/>
            <person name="Lubec G."/>
        </authorList>
    </citation>
    <scope>NUCLEOTIDE SEQUENCE</scope>
    <source>
        <tissue evidence="2">Skin</tissue>
    </source>
</reference>
<protein>
    <recommendedName>
        <fullName evidence="1">UspA domain-containing protein</fullName>
    </recommendedName>
</protein>
<dbReference type="AlphaFoldDB" id="A0A0B7BMV8"/>
<evidence type="ECO:0000313" key="2">
    <source>
        <dbReference type="EMBL" id="CEK94629.1"/>
    </source>
</evidence>
<dbReference type="PANTHER" id="PTHR46989:SF3">
    <property type="entry name" value="USPA DOMAIN-CONTAINING PROTEIN"/>
    <property type="match status" value="1"/>
</dbReference>
<gene>
    <name evidence="2" type="primary">ORF201897</name>
</gene>
<accession>A0A0B7BMV8</accession>
<name>A0A0B7BMV8_9EUPU</name>
<dbReference type="InterPro" id="IPR006015">
    <property type="entry name" value="Universal_stress_UspA"/>
</dbReference>
<dbReference type="PRINTS" id="PR01438">
    <property type="entry name" value="UNVRSLSTRESS"/>
</dbReference>
<dbReference type="SUPFAM" id="SSF52402">
    <property type="entry name" value="Adenine nucleotide alpha hydrolases-like"/>
    <property type="match status" value="1"/>
</dbReference>
<organism evidence="2">
    <name type="scientific">Arion vulgaris</name>
    <dbReference type="NCBI Taxonomy" id="1028688"/>
    <lineage>
        <taxon>Eukaryota</taxon>
        <taxon>Metazoa</taxon>
        <taxon>Spiralia</taxon>
        <taxon>Lophotrochozoa</taxon>
        <taxon>Mollusca</taxon>
        <taxon>Gastropoda</taxon>
        <taxon>Heterobranchia</taxon>
        <taxon>Euthyneura</taxon>
        <taxon>Panpulmonata</taxon>
        <taxon>Eupulmonata</taxon>
        <taxon>Stylommatophora</taxon>
        <taxon>Helicina</taxon>
        <taxon>Arionoidea</taxon>
        <taxon>Arionidae</taxon>
        <taxon>Arion</taxon>
    </lineage>
</organism>
<dbReference type="Pfam" id="PF00582">
    <property type="entry name" value="Usp"/>
    <property type="match status" value="1"/>
</dbReference>
<sequence>MAADYQRVVVLAADLSDHSEKAFLWYVDNFHKPENKVVIVHVPEYNLGPSEMSHGKIEEGILEVNARTEMIKQKFVQKMSEQGMNGEFVALEDRNPGHAICKYAERINASFIVSGTRGLGKFRRTVLGSISDYILHHAHIPVLICRIK</sequence>
<dbReference type="InterPro" id="IPR014729">
    <property type="entry name" value="Rossmann-like_a/b/a_fold"/>
</dbReference>
<dbReference type="CDD" id="cd23659">
    <property type="entry name" value="USP_At3g01520-like"/>
    <property type="match status" value="1"/>
</dbReference>
<dbReference type="EMBL" id="HACG01047764">
    <property type="protein sequence ID" value="CEK94629.1"/>
    <property type="molecule type" value="Transcribed_RNA"/>
</dbReference>
<proteinExistence type="predicted"/>
<feature type="domain" description="UspA" evidence="1">
    <location>
        <begin position="8"/>
        <end position="146"/>
    </location>
</feature>
<evidence type="ECO:0000259" key="1">
    <source>
        <dbReference type="Pfam" id="PF00582"/>
    </source>
</evidence>
<dbReference type="InterPro" id="IPR006016">
    <property type="entry name" value="UspA"/>
</dbReference>
<dbReference type="PANTHER" id="PTHR46989">
    <property type="entry name" value="USP DOMAIN-CONTAINING PROTEIN"/>
    <property type="match status" value="1"/>
</dbReference>
<dbReference type="Gene3D" id="3.40.50.620">
    <property type="entry name" value="HUPs"/>
    <property type="match status" value="1"/>
</dbReference>